<evidence type="ECO:0000313" key="1">
    <source>
        <dbReference type="EMBL" id="GAI35286.1"/>
    </source>
</evidence>
<comment type="caution">
    <text evidence="1">The sequence shown here is derived from an EMBL/GenBank/DDBJ whole genome shotgun (WGS) entry which is preliminary data.</text>
</comment>
<dbReference type="Gene3D" id="3.40.50.620">
    <property type="entry name" value="HUPs"/>
    <property type="match status" value="1"/>
</dbReference>
<gene>
    <name evidence="1" type="ORF">S06H3_51307</name>
</gene>
<reference evidence="1" key="1">
    <citation type="journal article" date="2014" name="Front. Microbiol.">
        <title>High frequency of phylogenetically diverse reductive dehalogenase-homologous genes in deep subseafloor sedimentary metagenomes.</title>
        <authorList>
            <person name="Kawai M."/>
            <person name="Futagami T."/>
            <person name="Toyoda A."/>
            <person name="Takaki Y."/>
            <person name="Nishi S."/>
            <person name="Hori S."/>
            <person name="Arai W."/>
            <person name="Tsubouchi T."/>
            <person name="Morono Y."/>
            <person name="Uchiyama I."/>
            <person name="Ito T."/>
            <person name="Fujiyama A."/>
            <person name="Inagaki F."/>
            <person name="Takami H."/>
        </authorList>
    </citation>
    <scope>NUCLEOTIDE SEQUENCE</scope>
    <source>
        <strain evidence="1">Expedition CK06-06</strain>
    </source>
</reference>
<dbReference type="AlphaFoldDB" id="X1NYJ9"/>
<name>X1NYJ9_9ZZZZ</name>
<organism evidence="1">
    <name type="scientific">marine sediment metagenome</name>
    <dbReference type="NCBI Taxonomy" id="412755"/>
    <lineage>
        <taxon>unclassified sequences</taxon>
        <taxon>metagenomes</taxon>
        <taxon>ecological metagenomes</taxon>
    </lineage>
</organism>
<feature type="non-terminal residue" evidence="1">
    <location>
        <position position="1"/>
    </location>
</feature>
<evidence type="ECO:0008006" key="2">
    <source>
        <dbReference type="Google" id="ProtNLM"/>
    </source>
</evidence>
<proteinExistence type="predicted"/>
<dbReference type="SUPFAM" id="SSF52402">
    <property type="entry name" value="Adenine nucleotide alpha hydrolases-like"/>
    <property type="match status" value="1"/>
</dbReference>
<protein>
    <recommendedName>
        <fullName evidence="2">Electron transfer flavoprotein alpha/beta-subunit N-terminal domain-containing protein</fullName>
    </recommendedName>
</protein>
<dbReference type="InterPro" id="IPR014729">
    <property type="entry name" value="Rossmann-like_a/b/a_fold"/>
</dbReference>
<accession>X1NYJ9</accession>
<dbReference type="EMBL" id="BARV01032551">
    <property type="protein sequence ID" value="GAI35286.1"/>
    <property type="molecule type" value="Genomic_DNA"/>
</dbReference>
<sequence>FVVVSQRGEYRYLTELKPLGLITVTKDINEPRLPSLRDKLKARKSEIEIWSVEDLINGADRNKFGITGSPTSVYKITIPSVEGRRGKIFRGTPDEAAKKFVEELEKVLKV</sequence>